<name>A0A9W9FNZ2_9EURO</name>
<keyword evidence="2" id="KW-1185">Reference proteome</keyword>
<proteinExistence type="predicted"/>
<dbReference type="EMBL" id="JAPQKI010000004">
    <property type="protein sequence ID" value="KAJ5103707.1"/>
    <property type="molecule type" value="Genomic_DNA"/>
</dbReference>
<gene>
    <name evidence="1" type="ORF">N7532_004236</name>
</gene>
<sequence length="60" mass="7114">MKEMLVGEERNARVRRAWRKRTCDWAQDSKAVERIGKNALYFGYKPDGNGVFMFWDSDRA</sequence>
<evidence type="ECO:0000313" key="2">
    <source>
        <dbReference type="Proteomes" id="UP001149074"/>
    </source>
</evidence>
<dbReference type="Proteomes" id="UP001149074">
    <property type="component" value="Unassembled WGS sequence"/>
</dbReference>
<protein>
    <submittedName>
        <fullName evidence="1">Uncharacterized protein</fullName>
    </submittedName>
</protein>
<dbReference type="GeneID" id="81355709"/>
<dbReference type="AlphaFoldDB" id="A0A9W9FNZ2"/>
<accession>A0A9W9FNZ2</accession>
<reference evidence="1" key="1">
    <citation type="submission" date="2022-11" db="EMBL/GenBank/DDBJ databases">
        <authorList>
            <person name="Petersen C."/>
        </authorList>
    </citation>
    <scope>NUCLEOTIDE SEQUENCE</scope>
    <source>
        <strain evidence="1">IBT 30761</strain>
    </source>
</reference>
<organism evidence="1 2">
    <name type="scientific">Penicillium argentinense</name>
    <dbReference type="NCBI Taxonomy" id="1131581"/>
    <lineage>
        <taxon>Eukaryota</taxon>
        <taxon>Fungi</taxon>
        <taxon>Dikarya</taxon>
        <taxon>Ascomycota</taxon>
        <taxon>Pezizomycotina</taxon>
        <taxon>Eurotiomycetes</taxon>
        <taxon>Eurotiomycetidae</taxon>
        <taxon>Eurotiales</taxon>
        <taxon>Aspergillaceae</taxon>
        <taxon>Penicillium</taxon>
    </lineage>
</organism>
<reference evidence="1" key="2">
    <citation type="journal article" date="2023" name="IMA Fungus">
        <title>Comparative genomic study of the Penicillium genus elucidates a diverse pangenome and 15 lateral gene transfer events.</title>
        <authorList>
            <person name="Petersen C."/>
            <person name="Sorensen T."/>
            <person name="Nielsen M.R."/>
            <person name="Sondergaard T.E."/>
            <person name="Sorensen J.L."/>
            <person name="Fitzpatrick D.A."/>
            <person name="Frisvad J.C."/>
            <person name="Nielsen K.L."/>
        </authorList>
    </citation>
    <scope>NUCLEOTIDE SEQUENCE</scope>
    <source>
        <strain evidence="1">IBT 30761</strain>
    </source>
</reference>
<dbReference type="RefSeq" id="XP_056477087.1">
    <property type="nucleotide sequence ID" value="XM_056616730.1"/>
</dbReference>
<evidence type="ECO:0000313" key="1">
    <source>
        <dbReference type="EMBL" id="KAJ5103707.1"/>
    </source>
</evidence>
<comment type="caution">
    <text evidence="1">The sequence shown here is derived from an EMBL/GenBank/DDBJ whole genome shotgun (WGS) entry which is preliminary data.</text>
</comment>